<reference evidence="1 2" key="1">
    <citation type="submission" date="2016-10" db="EMBL/GenBank/DDBJ databases">
        <authorList>
            <person name="de Groot N.N."/>
        </authorList>
    </citation>
    <scope>NUCLEOTIDE SEQUENCE [LARGE SCALE GENOMIC DNA]</scope>
    <source>
        <strain evidence="1 2">NP_1H</strain>
    </source>
</reference>
<gene>
    <name evidence="1" type="ORF">SAMN04488693_10810</name>
</gene>
<dbReference type="RefSeq" id="WP_090586525.1">
    <property type="nucleotide sequence ID" value="NZ_FNDT01000008.1"/>
</dbReference>
<dbReference type="Proteomes" id="UP000199258">
    <property type="component" value="Unassembled WGS sequence"/>
</dbReference>
<dbReference type="Gene3D" id="1.20.120.160">
    <property type="entry name" value="HPT domain"/>
    <property type="match status" value="1"/>
</dbReference>
<evidence type="ECO:0008006" key="3">
    <source>
        <dbReference type="Google" id="ProtNLM"/>
    </source>
</evidence>
<organism evidence="1 2">
    <name type="scientific">Arthrobacter subterraneus</name>
    <dbReference type="NCBI Taxonomy" id="335973"/>
    <lineage>
        <taxon>Bacteria</taxon>
        <taxon>Bacillati</taxon>
        <taxon>Actinomycetota</taxon>
        <taxon>Actinomycetes</taxon>
        <taxon>Micrococcales</taxon>
        <taxon>Micrococcaceae</taxon>
        <taxon>Arthrobacter</taxon>
    </lineage>
</organism>
<protein>
    <recommendedName>
        <fullName evidence="3">Hpt domain-containing protein</fullName>
    </recommendedName>
</protein>
<dbReference type="AlphaFoldDB" id="A0A1G8J2W2"/>
<accession>A0A1G8J2W2</accession>
<dbReference type="EMBL" id="FNDT01000008">
    <property type="protein sequence ID" value="SDI25536.1"/>
    <property type="molecule type" value="Genomic_DNA"/>
</dbReference>
<evidence type="ECO:0000313" key="2">
    <source>
        <dbReference type="Proteomes" id="UP000199258"/>
    </source>
</evidence>
<name>A0A1G8J2W2_9MICC</name>
<evidence type="ECO:0000313" key="1">
    <source>
        <dbReference type="EMBL" id="SDI25536.1"/>
    </source>
</evidence>
<dbReference type="GO" id="GO:0000160">
    <property type="term" value="P:phosphorelay signal transduction system"/>
    <property type="evidence" value="ECO:0007669"/>
    <property type="project" value="InterPro"/>
</dbReference>
<keyword evidence="2" id="KW-1185">Reference proteome</keyword>
<dbReference type="OrthoDB" id="4964540at2"/>
<dbReference type="InterPro" id="IPR036641">
    <property type="entry name" value="HPT_dom_sf"/>
</dbReference>
<sequence>MATKKRIPLVDHHVLHDLEDDLQDPMSARDFARDFVRAWDDKYHRLETAVCVHDQPAALDAVLSVKITAVMVGAPRLAKSAIELERRIRKGDMRSSEEALENIHTCGDETMQELMTTYLNRET</sequence>
<proteinExistence type="predicted"/>
<dbReference type="SUPFAM" id="SSF47226">
    <property type="entry name" value="Histidine-containing phosphotransfer domain, HPT domain"/>
    <property type="match status" value="1"/>
</dbReference>
<dbReference type="STRING" id="335973.SAMN04488693_10810"/>